<dbReference type="SUPFAM" id="SSF53041">
    <property type="entry name" value="Resolvase-like"/>
    <property type="match status" value="1"/>
</dbReference>
<dbReference type="GO" id="GO:0000150">
    <property type="term" value="F:DNA strand exchange activity"/>
    <property type="evidence" value="ECO:0007669"/>
    <property type="project" value="InterPro"/>
</dbReference>
<organism evidence="4 5">
    <name type="scientific">Falsiroseomonas algicola</name>
    <dbReference type="NCBI Taxonomy" id="2716930"/>
    <lineage>
        <taxon>Bacteria</taxon>
        <taxon>Pseudomonadati</taxon>
        <taxon>Pseudomonadota</taxon>
        <taxon>Alphaproteobacteria</taxon>
        <taxon>Acetobacterales</taxon>
        <taxon>Roseomonadaceae</taxon>
        <taxon>Falsiroseomonas</taxon>
    </lineage>
</organism>
<dbReference type="PANTHER" id="PTHR30461">
    <property type="entry name" value="DNA-INVERTASE FROM LAMBDOID PROPHAGE"/>
    <property type="match status" value="1"/>
</dbReference>
<evidence type="ECO:0000259" key="3">
    <source>
        <dbReference type="PROSITE" id="PS51736"/>
    </source>
</evidence>
<dbReference type="Gene3D" id="3.40.50.1390">
    <property type="entry name" value="Resolvase, N-terminal catalytic domain"/>
    <property type="match status" value="1"/>
</dbReference>
<evidence type="ECO:0000313" key="4">
    <source>
        <dbReference type="EMBL" id="NGM24169.1"/>
    </source>
</evidence>
<evidence type="ECO:0000256" key="2">
    <source>
        <dbReference type="ARBA" id="ARBA00023172"/>
    </source>
</evidence>
<keyword evidence="2" id="KW-0233">DNA recombination</keyword>
<proteinExistence type="predicted"/>
<dbReference type="PROSITE" id="PS51736">
    <property type="entry name" value="RECOMBINASES_3"/>
    <property type="match status" value="1"/>
</dbReference>
<reference evidence="4 5" key="1">
    <citation type="submission" date="2020-02" db="EMBL/GenBank/DDBJ databases">
        <authorList>
            <person name="Kim H.M."/>
            <person name="Jeon C.O."/>
        </authorList>
    </citation>
    <scope>NUCLEOTIDE SEQUENCE [LARGE SCALE GENOMIC DNA]</scope>
    <source>
        <strain evidence="4 5">PeD5</strain>
    </source>
</reference>
<sequence>MRPGAAAPRYAVGLYRVSTAEQGQSGLGLEAQAASVRAFAASQGWFLVAEYSDIASGKDDRRPGFQAALTRCRQLGAVLVAARLDRITRRAHTLSQLLEDGVSIRAADMPGADDLMMRVYAAMAQKERELIAERTRAALAAAKARGRLLGGDRGYRPAAGPDAAAAALARRETAERAAHRLVLEVERLRAEGVEGQAAMARALNERGVPTPQGRGAWTHTTVARVMARSGGA</sequence>
<dbReference type="InterPro" id="IPR006119">
    <property type="entry name" value="Resolv_N"/>
</dbReference>
<protein>
    <submittedName>
        <fullName evidence="4">Recombinase family protein</fullName>
    </submittedName>
</protein>
<dbReference type="AlphaFoldDB" id="A0A6M1LVW5"/>
<comment type="caution">
    <text evidence="4">The sequence shown here is derived from an EMBL/GenBank/DDBJ whole genome shotgun (WGS) entry which is preliminary data.</text>
</comment>
<feature type="domain" description="Resolvase/invertase-type recombinase catalytic" evidence="3">
    <location>
        <begin position="10"/>
        <end position="146"/>
    </location>
</feature>
<dbReference type="Pfam" id="PF00239">
    <property type="entry name" value="Resolvase"/>
    <property type="match status" value="1"/>
</dbReference>
<dbReference type="GO" id="GO:0003677">
    <property type="term" value="F:DNA binding"/>
    <property type="evidence" value="ECO:0007669"/>
    <property type="project" value="UniProtKB-KW"/>
</dbReference>
<name>A0A6M1LVW5_9PROT</name>
<dbReference type="SMART" id="SM00857">
    <property type="entry name" value="Resolvase"/>
    <property type="match status" value="1"/>
</dbReference>
<reference evidence="4 5" key="2">
    <citation type="submission" date="2020-03" db="EMBL/GenBank/DDBJ databases">
        <title>Roseomonas stagni sp. nov., isolated from pond water in Japan.</title>
        <authorList>
            <person name="Furuhata K."/>
            <person name="Miyamoto H."/>
            <person name="Goto K."/>
        </authorList>
    </citation>
    <scope>NUCLEOTIDE SEQUENCE [LARGE SCALE GENOMIC DNA]</scope>
    <source>
        <strain evidence="4 5">PeD5</strain>
    </source>
</reference>
<dbReference type="CDD" id="cd00338">
    <property type="entry name" value="Ser_Recombinase"/>
    <property type="match status" value="1"/>
</dbReference>
<evidence type="ECO:0000256" key="1">
    <source>
        <dbReference type="ARBA" id="ARBA00023125"/>
    </source>
</evidence>
<dbReference type="Proteomes" id="UP000475385">
    <property type="component" value="Unassembled WGS sequence"/>
</dbReference>
<dbReference type="InterPro" id="IPR050639">
    <property type="entry name" value="SSR_resolvase"/>
</dbReference>
<evidence type="ECO:0000313" key="5">
    <source>
        <dbReference type="Proteomes" id="UP000475385"/>
    </source>
</evidence>
<keyword evidence="1" id="KW-0238">DNA-binding</keyword>
<keyword evidence="5" id="KW-1185">Reference proteome</keyword>
<dbReference type="InterPro" id="IPR036162">
    <property type="entry name" value="Resolvase-like_N_sf"/>
</dbReference>
<gene>
    <name evidence="4" type="ORF">G3576_29530</name>
</gene>
<dbReference type="RefSeq" id="WP_164698082.1">
    <property type="nucleotide sequence ID" value="NZ_JAAIKB010000026.1"/>
</dbReference>
<dbReference type="EMBL" id="JAAIKB010000026">
    <property type="protein sequence ID" value="NGM24169.1"/>
    <property type="molecule type" value="Genomic_DNA"/>
</dbReference>
<dbReference type="PANTHER" id="PTHR30461:SF2">
    <property type="entry name" value="SERINE RECOMBINASE PINE-RELATED"/>
    <property type="match status" value="1"/>
</dbReference>
<accession>A0A6M1LVW5</accession>